<accession>A0AAV0Z332</accession>
<name>A0AAV0Z332_VICFA</name>
<dbReference type="PANTHER" id="PTHR44272">
    <property type="entry name" value="DNAJ DOMAIN (PROKARYOTIC HEAT SHOCK PROTEIN)"/>
    <property type="match status" value="1"/>
</dbReference>
<protein>
    <submittedName>
        <fullName evidence="2">Uncharacterized protein</fullName>
    </submittedName>
</protein>
<reference evidence="2 3" key="1">
    <citation type="submission" date="2023-01" db="EMBL/GenBank/DDBJ databases">
        <authorList>
            <person name="Kreplak J."/>
        </authorList>
    </citation>
    <scope>NUCLEOTIDE SEQUENCE [LARGE SCALE GENOMIC DNA]</scope>
</reference>
<dbReference type="AlphaFoldDB" id="A0AAV0Z332"/>
<dbReference type="InterPro" id="IPR052812">
    <property type="entry name" value="Plant_DnaJ_domain"/>
</dbReference>
<sequence>MEKDPKGDFSKRLEGPQPCELSELKPGTHIFIVYGDNFFKTASYKIEAIDMQKKKQSVDELLKQRDGIHSTFTMVNPTVIIGSGSNLRNGPVTSNSYAHQEIHKNSIIPNIRSCSPV</sequence>
<evidence type="ECO:0000313" key="3">
    <source>
        <dbReference type="Proteomes" id="UP001157006"/>
    </source>
</evidence>
<dbReference type="Proteomes" id="UP001157006">
    <property type="component" value="Chromosome 1L"/>
</dbReference>
<keyword evidence="3" id="KW-1185">Reference proteome</keyword>
<gene>
    <name evidence="2" type="ORF">VFH_I476680</name>
</gene>
<evidence type="ECO:0000313" key="2">
    <source>
        <dbReference type="EMBL" id="CAI8591204.1"/>
    </source>
</evidence>
<dbReference type="PANTHER" id="PTHR44272:SF3">
    <property type="entry name" value="J DOMAIN-CONTAINING PROTEIN"/>
    <property type="match status" value="1"/>
</dbReference>
<organism evidence="2 3">
    <name type="scientific">Vicia faba</name>
    <name type="common">Broad bean</name>
    <name type="synonym">Faba vulgaris</name>
    <dbReference type="NCBI Taxonomy" id="3906"/>
    <lineage>
        <taxon>Eukaryota</taxon>
        <taxon>Viridiplantae</taxon>
        <taxon>Streptophyta</taxon>
        <taxon>Embryophyta</taxon>
        <taxon>Tracheophyta</taxon>
        <taxon>Spermatophyta</taxon>
        <taxon>Magnoliopsida</taxon>
        <taxon>eudicotyledons</taxon>
        <taxon>Gunneridae</taxon>
        <taxon>Pentapetalae</taxon>
        <taxon>rosids</taxon>
        <taxon>fabids</taxon>
        <taxon>Fabales</taxon>
        <taxon>Fabaceae</taxon>
        <taxon>Papilionoideae</taxon>
        <taxon>50 kb inversion clade</taxon>
        <taxon>NPAAA clade</taxon>
        <taxon>Hologalegina</taxon>
        <taxon>IRL clade</taxon>
        <taxon>Fabeae</taxon>
        <taxon>Vicia</taxon>
    </lineage>
</organism>
<dbReference type="EMBL" id="OX451736">
    <property type="protein sequence ID" value="CAI8591204.1"/>
    <property type="molecule type" value="Genomic_DNA"/>
</dbReference>
<feature type="region of interest" description="Disordered" evidence="1">
    <location>
        <begin position="1"/>
        <end position="20"/>
    </location>
</feature>
<proteinExistence type="predicted"/>
<evidence type="ECO:0000256" key="1">
    <source>
        <dbReference type="SAM" id="MobiDB-lite"/>
    </source>
</evidence>
<feature type="compositionally biased region" description="Basic and acidic residues" evidence="1">
    <location>
        <begin position="1"/>
        <end position="14"/>
    </location>
</feature>